<organism evidence="1 2">
    <name type="scientific">Candidatus Nomurabacteria bacterium GW2011_GWA1_46_11</name>
    <dbReference type="NCBI Taxonomy" id="1618732"/>
    <lineage>
        <taxon>Bacteria</taxon>
        <taxon>Candidatus Nomuraibacteriota</taxon>
    </lineage>
</organism>
<dbReference type="Proteomes" id="UP000034107">
    <property type="component" value="Unassembled WGS sequence"/>
</dbReference>
<proteinExistence type="predicted"/>
<gene>
    <name evidence="1" type="ORF">UX31_C0004G0026</name>
</gene>
<accession>A0A0G1NPP8</accession>
<comment type="caution">
    <text evidence="1">The sequence shown here is derived from an EMBL/GenBank/DDBJ whole genome shotgun (WGS) entry which is preliminary data.</text>
</comment>
<dbReference type="AlphaFoldDB" id="A0A0G1NPP8"/>
<reference evidence="1 2" key="1">
    <citation type="journal article" date="2015" name="Nature">
        <title>rRNA introns, odd ribosomes, and small enigmatic genomes across a large radiation of phyla.</title>
        <authorList>
            <person name="Brown C.T."/>
            <person name="Hug L.A."/>
            <person name="Thomas B.C."/>
            <person name="Sharon I."/>
            <person name="Castelle C.J."/>
            <person name="Singh A."/>
            <person name="Wilkins M.J."/>
            <person name="Williams K.H."/>
            <person name="Banfield J.F."/>
        </authorList>
    </citation>
    <scope>NUCLEOTIDE SEQUENCE [LARGE SCALE GENOMIC DNA]</scope>
</reference>
<evidence type="ECO:0000313" key="2">
    <source>
        <dbReference type="Proteomes" id="UP000034107"/>
    </source>
</evidence>
<evidence type="ECO:0000313" key="1">
    <source>
        <dbReference type="EMBL" id="KKU22297.1"/>
    </source>
</evidence>
<dbReference type="EMBL" id="LCLS01000004">
    <property type="protein sequence ID" value="KKU22297.1"/>
    <property type="molecule type" value="Genomic_DNA"/>
</dbReference>
<protein>
    <submittedName>
        <fullName evidence="1">Uncharacterized protein</fullName>
    </submittedName>
</protein>
<name>A0A0G1NPP8_9BACT</name>
<sequence length="60" mass="6745">MVRSDVVLGVDEGNENAHDDLGDVLGVDDLQHDALLWACEWEKSPVRLNGMYTILYEISQ</sequence>